<keyword evidence="1 3" id="KW-0853">WD repeat</keyword>
<dbReference type="PANTHER" id="PTHR19848:SF8">
    <property type="entry name" value="F-BOX AND WD REPEAT DOMAIN CONTAINING 7"/>
    <property type="match status" value="1"/>
</dbReference>
<keyword evidence="4" id="KW-0175">Coiled coil</keyword>
<dbReference type="PROSITE" id="PS50294">
    <property type="entry name" value="WD_REPEATS_REGION"/>
    <property type="match status" value="2"/>
</dbReference>
<dbReference type="InterPro" id="IPR020472">
    <property type="entry name" value="WD40_PAC1"/>
</dbReference>
<dbReference type="VEuPathDB" id="TrichDB:TVAG_035340"/>
<accession>A2DAK8</accession>
<dbReference type="PRINTS" id="PR00320">
    <property type="entry name" value="GPROTEINBRPT"/>
</dbReference>
<evidence type="ECO:0000313" key="5">
    <source>
        <dbReference type="EMBL" id="EAY22511.1"/>
    </source>
</evidence>
<feature type="repeat" description="WD" evidence="3">
    <location>
        <begin position="277"/>
        <end position="311"/>
    </location>
</feature>
<keyword evidence="6" id="KW-1185">Reference proteome</keyword>
<evidence type="ECO:0000256" key="1">
    <source>
        <dbReference type="ARBA" id="ARBA00022574"/>
    </source>
</evidence>
<sequence length="402" mass="45779">MEYENLLSKRNSLEEECKKYKELINDQTKTIKQLYDDIEQIKASYETRKTEVVVKQEKLVEPQPEPQETQEAVEESANISLLVDEATIRHPVSISLFIEIMDDSVIVSTAFSPDGKNLAIGADKVLRIYNFDQDNFILGEKVGDQDTQSSHVRSISWSPDSRKVICGVEDKRVYIFKIDPTTENGSCLEHSIAVPDQHIFQVMFLPDGKRFAVSTGPGIVQIWDVNTYQMINKFARQTDQFAISMALAPDQKTLAVGYADYYVAFWDIEAGKLLFDQKCHDEGVNSILFTPDAKRLITSSLDNTVKIWDIRPNGLELWKVLDKHTDYVLTLAMDPKGEWLISGSRDLSCIVSYIPEGRMIYKLKNHENTVMAVSFNPNGRQFCTGSGDKYVKVWNFITDQTE</sequence>
<dbReference type="eggNOG" id="KOG0266">
    <property type="taxonomic scope" value="Eukaryota"/>
</dbReference>
<dbReference type="VEuPathDB" id="TrichDB:TVAGG3_0811520"/>
<dbReference type="SUPFAM" id="SSF50978">
    <property type="entry name" value="WD40 repeat-like"/>
    <property type="match status" value="1"/>
</dbReference>
<reference evidence="5" key="2">
    <citation type="journal article" date="2007" name="Science">
        <title>Draft genome sequence of the sexually transmitted pathogen Trichomonas vaginalis.</title>
        <authorList>
            <person name="Carlton J.M."/>
            <person name="Hirt R.P."/>
            <person name="Silva J.C."/>
            <person name="Delcher A.L."/>
            <person name="Schatz M."/>
            <person name="Zhao Q."/>
            <person name="Wortman J.R."/>
            <person name="Bidwell S.L."/>
            <person name="Alsmark U.C.M."/>
            <person name="Besteiro S."/>
            <person name="Sicheritz-Ponten T."/>
            <person name="Noel C.J."/>
            <person name="Dacks J.B."/>
            <person name="Foster P.G."/>
            <person name="Simillion C."/>
            <person name="Van de Peer Y."/>
            <person name="Miranda-Saavedra D."/>
            <person name="Barton G.J."/>
            <person name="Westrop G.D."/>
            <person name="Mueller S."/>
            <person name="Dessi D."/>
            <person name="Fiori P.L."/>
            <person name="Ren Q."/>
            <person name="Paulsen I."/>
            <person name="Zhang H."/>
            <person name="Bastida-Corcuera F.D."/>
            <person name="Simoes-Barbosa A."/>
            <person name="Brown M.T."/>
            <person name="Hayes R.D."/>
            <person name="Mukherjee M."/>
            <person name="Okumura C.Y."/>
            <person name="Schneider R."/>
            <person name="Smith A.J."/>
            <person name="Vanacova S."/>
            <person name="Villalvazo M."/>
            <person name="Haas B.J."/>
            <person name="Pertea M."/>
            <person name="Feldblyum T.V."/>
            <person name="Utterback T.R."/>
            <person name="Shu C.L."/>
            <person name="Osoegawa K."/>
            <person name="de Jong P.J."/>
            <person name="Hrdy I."/>
            <person name="Horvathova L."/>
            <person name="Zubacova Z."/>
            <person name="Dolezal P."/>
            <person name="Malik S.B."/>
            <person name="Logsdon J.M. Jr."/>
            <person name="Henze K."/>
            <person name="Gupta A."/>
            <person name="Wang C.C."/>
            <person name="Dunne R.L."/>
            <person name="Upcroft J.A."/>
            <person name="Upcroft P."/>
            <person name="White O."/>
            <person name="Salzberg S.L."/>
            <person name="Tang P."/>
            <person name="Chiu C.-H."/>
            <person name="Lee Y.-S."/>
            <person name="Embley T.M."/>
            <person name="Coombs G.H."/>
            <person name="Mottram J.C."/>
            <person name="Tachezy J."/>
            <person name="Fraser-Liggett C.M."/>
            <person name="Johnson P.J."/>
        </authorList>
    </citation>
    <scope>NUCLEOTIDE SEQUENCE [LARGE SCALE GENOMIC DNA]</scope>
    <source>
        <strain evidence="5">G3</strain>
    </source>
</reference>
<protein>
    <submittedName>
        <fullName evidence="5">Transcriptional repressor tup11-related protein</fullName>
    </submittedName>
</protein>
<dbReference type="PANTHER" id="PTHR19848">
    <property type="entry name" value="WD40 REPEAT PROTEIN"/>
    <property type="match status" value="1"/>
</dbReference>
<gene>
    <name evidence="5" type="ORF">TVAG_035340</name>
</gene>
<dbReference type="STRING" id="5722.A2DAK8"/>
<dbReference type="Gene3D" id="2.130.10.10">
    <property type="entry name" value="YVTN repeat-like/Quinoprotein amine dehydrogenase"/>
    <property type="match status" value="1"/>
</dbReference>
<proteinExistence type="predicted"/>
<dbReference type="InterPro" id="IPR036322">
    <property type="entry name" value="WD40_repeat_dom_sf"/>
</dbReference>
<dbReference type="KEGG" id="tva:5468066"/>
<evidence type="ECO:0000256" key="4">
    <source>
        <dbReference type="SAM" id="Coils"/>
    </source>
</evidence>
<dbReference type="SMART" id="SM00320">
    <property type="entry name" value="WD40"/>
    <property type="match status" value="7"/>
</dbReference>
<evidence type="ECO:0000256" key="3">
    <source>
        <dbReference type="PROSITE-ProRule" id="PRU00221"/>
    </source>
</evidence>
<dbReference type="Proteomes" id="UP000001542">
    <property type="component" value="Unassembled WGS sequence"/>
</dbReference>
<dbReference type="InterPro" id="IPR015943">
    <property type="entry name" value="WD40/YVTN_repeat-like_dom_sf"/>
</dbReference>
<dbReference type="PROSITE" id="PS50082">
    <property type="entry name" value="WD_REPEATS_2"/>
    <property type="match status" value="2"/>
</dbReference>
<dbReference type="CDD" id="cd00200">
    <property type="entry name" value="WD40"/>
    <property type="match status" value="1"/>
</dbReference>
<dbReference type="PROSITE" id="PS00678">
    <property type="entry name" value="WD_REPEATS_1"/>
    <property type="match status" value="1"/>
</dbReference>
<dbReference type="EMBL" id="DS113183">
    <property type="protein sequence ID" value="EAY22511.1"/>
    <property type="molecule type" value="Genomic_DNA"/>
</dbReference>
<dbReference type="SMR" id="A2DAK8"/>
<feature type="coiled-coil region" evidence="4">
    <location>
        <begin position="3"/>
        <end position="44"/>
    </location>
</feature>
<feature type="repeat" description="WD" evidence="3">
    <location>
        <begin position="363"/>
        <end position="402"/>
    </location>
</feature>
<reference evidence="5" key="1">
    <citation type="submission" date="2006-10" db="EMBL/GenBank/DDBJ databases">
        <authorList>
            <person name="Amadeo P."/>
            <person name="Zhao Q."/>
            <person name="Wortman J."/>
            <person name="Fraser-Liggett C."/>
            <person name="Carlton J."/>
        </authorList>
    </citation>
    <scope>NUCLEOTIDE SEQUENCE</scope>
    <source>
        <strain evidence="5">G3</strain>
    </source>
</reference>
<organism evidence="5 6">
    <name type="scientific">Trichomonas vaginalis (strain ATCC PRA-98 / G3)</name>
    <dbReference type="NCBI Taxonomy" id="412133"/>
    <lineage>
        <taxon>Eukaryota</taxon>
        <taxon>Metamonada</taxon>
        <taxon>Parabasalia</taxon>
        <taxon>Trichomonadida</taxon>
        <taxon>Trichomonadidae</taxon>
        <taxon>Trichomonas</taxon>
    </lineage>
</organism>
<evidence type="ECO:0000256" key="2">
    <source>
        <dbReference type="ARBA" id="ARBA00022737"/>
    </source>
</evidence>
<dbReference type="InterPro" id="IPR019775">
    <property type="entry name" value="WD40_repeat_CS"/>
</dbReference>
<dbReference type="InterPro" id="IPR001680">
    <property type="entry name" value="WD40_rpt"/>
</dbReference>
<evidence type="ECO:0000313" key="6">
    <source>
        <dbReference type="Proteomes" id="UP000001542"/>
    </source>
</evidence>
<dbReference type="InParanoid" id="A2DAK8"/>
<keyword evidence="2" id="KW-0677">Repeat</keyword>
<dbReference type="Pfam" id="PF00400">
    <property type="entry name" value="WD40"/>
    <property type="match status" value="5"/>
</dbReference>
<dbReference type="OrthoDB" id="17410at2759"/>
<name>A2DAK8_TRIV3</name>
<dbReference type="AlphaFoldDB" id="A2DAK8"/>